<dbReference type="RefSeq" id="XP_008031307.1">
    <property type="nucleotide sequence ID" value="XM_008033116.1"/>
</dbReference>
<dbReference type="GO" id="GO:0005634">
    <property type="term" value="C:nucleus"/>
    <property type="evidence" value="ECO:0007669"/>
    <property type="project" value="TreeGrafter"/>
</dbReference>
<evidence type="ECO:0000259" key="6">
    <source>
        <dbReference type="SMART" id="SM00479"/>
    </source>
</evidence>
<dbReference type="eggNOG" id="KOG2249">
    <property type="taxonomic scope" value="Eukaryota"/>
</dbReference>
<dbReference type="GO" id="GO:0004527">
    <property type="term" value="F:exonuclease activity"/>
    <property type="evidence" value="ECO:0007669"/>
    <property type="project" value="UniProtKB-KW"/>
</dbReference>
<dbReference type="SMART" id="SM00479">
    <property type="entry name" value="EXOIII"/>
    <property type="match status" value="1"/>
</dbReference>
<feature type="domain" description="Exonuclease" evidence="6">
    <location>
        <begin position="25"/>
        <end position="209"/>
    </location>
</feature>
<keyword evidence="2" id="KW-0540">Nuclease</keyword>
<keyword evidence="3" id="KW-0378">Hydrolase</keyword>
<evidence type="ECO:0000256" key="3">
    <source>
        <dbReference type="ARBA" id="ARBA00022801"/>
    </source>
</evidence>
<dbReference type="SUPFAM" id="SSF53098">
    <property type="entry name" value="Ribonuclease H-like"/>
    <property type="match status" value="1"/>
</dbReference>
<protein>
    <recommendedName>
        <fullName evidence="6">Exonuclease domain-containing protein</fullName>
    </recommendedName>
</protein>
<dbReference type="InterPro" id="IPR012337">
    <property type="entry name" value="RNaseH-like_sf"/>
</dbReference>
<accession>R0I6J0</accession>
<evidence type="ECO:0000256" key="4">
    <source>
        <dbReference type="ARBA" id="ARBA00022839"/>
    </source>
</evidence>
<dbReference type="GO" id="GO:0003676">
    <property type="term" value="F:nucleic acid binding"/>
    <property type="evidence" value="ECO:0007669"/>
    <property type="project" value="InterPro"/>
</dbReference>
<dbReference type="PANTHER" id="PTHR12801">
    <property type="entry name" value="RNA EXONUCLEASE REXO1 / RECO3 FAMILY MEMBER-RELATED"/>
    <property type="match status" value="1"/>
</dbReference>
<evidence type="ECO:0000256" key="2">
    <source>
        <dbReference type="ARBA" id="ARBA00022722"/>
    </source>
</evidence>
<dbReference type="InterPro" id="IPR036397">
    <property type="entry name" value="RNaseH_sf"/>
</dbReference>
<comment type="function">
    <text evidence="5">Exoribonuclease involved in ribosome biosynthesis. Involved in the processing of ITS1, the internal transcribed spacer localized between the 18S and 5.8S rRNAs.</text>
</comment>
<dbReference type="EMBL" id="KB908877">
    <property type="protein sequence ID" value="EOA81111.1"/>
    <property type="molecule type" value="Genomic_DNA"/>
</dbReference>
<sequence length="213" mass="23873">MDEIDIIPGPETPKEIGPHLELLTKKIAIVCEMMQSNIGQVLGRVSVVNYDGKTIFDSFICYPEPVNITNTDERFSGIRWADIDPQNGARPFSEVRAQLSELLRDRVVIGHDIEKDLRVITLDLAARILQLQGVARSATRLKFDISVRDTQKYSGYRKYANPGAHQGPNLKNLALGVLGRSIKQGPVSSVEDAIATMEIYRKAEVEIDREQER</sequence>
<dbReference type="AlphaFoldDB" id="R0I6J0"/>
<dbReference type="STRING" id="671987.R0I6J0"/>
<evidence type="ECO:0000313" key="8">
    <source>
        <dbReference type="Proteomes" id="UP000016935"/>
    </source>
</evidence>
<proteinExistence type="predicted"/>
<dbReference type="HOGENOM" id="CLU_022453_3_1_1"/>
<evidence type="ECO:0000256" key="5">
    <source>
        <dbReference type="ARBA" id="ARBA00025599"/>
    </source>
</evidence>
<dbReference type="Proteomes" id="UP000016935">
    <property type="component" value="Unassembled WGS sequence"/>
</dbReference>
<evidence type="ECO:0000256" key="1">
    <source>
        <dbReference type="ARBA" id="ARBA00022552"/>
    </source>
</evidence>
<dbReference type="InterPro" id="IPR047021">
    <property type="entry name" value="REXO1/3/4-like"/>
</dbReference>
<evidence type="ECO:0000313" key="7">
    <source>
        <dbReference type="EMBL" id="EOA81111.1"/>
    </source>
</evidence>
<keyword evidence="8" id="KW-1185">Reference proteome</keyword>
<reference evidence="7 8" key="2">
    <citation type="journal article" date="2013" name="PLoS Genet.">
        <title>Comparative genome structure, secondary metabolite, and effector coding capacity across Cochliobolus pathogens.</title>
        <authorList>
            <person name="Condon B.J."/>
            <person name="Leng Y."/>
            <person name="Wu D."/>
            <person name="Bushley K.E."/>
            <person name="Ohm R.A."/>
            <person name="Otillar R."/>
            <person name="Martin J."/>
            <person name="Schackwitz W."/>
            <person name="Grimwood J."/>
            <person name="MohdZainudin N."/>
            <person name="Xue C."/>
            <person name="Wang R."/>
            <person name="Manning V.A."/>
            <person name="Dhillon B."/>
            <person name="Tu Z.J."/>
            <person name="Steffenson B.J."/>
            <person name="Salamov A."/>
            <person name="Sun H."/>
            <person name="Lowry S."/>
            <person name="LaButti K."/>
            <person name="Han J."/>
            <person name="Copeland A."/>
            <person name="Lindquist E."/>
            <person name="Barry K."/>
            <person name="Schmutz J."/>
            <person name="Baker S.E."/>
            <person name="Ciuffetti L.M."/>
            <person name="Grigoriev I.V."/>
            <person name="Zhong S."/>
            <person name="Turgeon B.G."/>
        </authorList>
    </citation>
    <scope>NUCLEOTIDE SEQUENCE [LARGE SCALE GENOMIC DNA]</scope>
    <source>
        <strain evidence="8">28A</strain>
    </source>
</reference>
<gene>
    <name evidence="7" type="ORF">SETTUDRAFT_44897</name>
</gene>
<keyword evidence="4" id="KW-0269">Exonuclease</keyword>
<name>R0I6J0_EXST2</name>
<dbReference type="OrthoDB" id="8191639at2759"/>
<dbReference type="Gene3D" id="3.30.420.10">
    <property type="entry name" value="Ribonuclease H-like superfamily/Ribonuclease H"/>
    <property type="match status" value="1"/>
</dbReference>
<reference evidence="7 8" key="1">
    <citation type="journal article" date="2012" name="PLoS Pathog.">
        <title>Diverse lifestyles and strategies of plant pathogenesis encoded in the genomes of eighteen Dothideomycetes fungi.</title>
        <authorList>
            <person name="Ohm R.A."/>
            <person name="Feau N."/>
            <person name="Henrissat B."/>
            <person name="Schoch C.L."/>
            <person name="Horwitz B.A."/>
            <person name="Barry K.W."/>
            <person name="Condon B.J."/>
            <person name="Copeland A.C."/>
            <person name="Dhillon B."/>
            <person name="Glaser F."/>
            <person name="Hesse C.N."/>
            <person name="Kosti I."/>
            <person name="LaButti K."/>
            <person name="Lindquist E.A."/>
            <person name="Lucas S."/>
            <person name="Salamov A.A."/>
            <person name="Bradshaw R.E."/>
            <person name="Ciuffetti L."/>
            <person name="Hamelin R.C."/>
            <person name="Kema G.H.J."/>
            <person name="Lawrence C."/>
            <person name="Scott J.A."/>
            <person name="Spatafora J.W."/>
            <person name="Turgeon B.G."/>
            <person name="de Wit P.J.G.M."/>
            <person name="Zhong S."/>
            <person name="Goodwin S.B."/>
            <person name="Grigoriev I.V."/>
        </authorList>
    </citation>
    <scope>NUCLEOTIDE SEQUENCE [LARGE SCALE GENOMIC DNA]</scope>
    <source>
        <strain evidence="8">28A</strain>
    </source>
</reference>
<keyword evidence="1" id="KW-0698">rRNA processing</keyword>
<dbReference type="GO" id="GO:0006364">
    <property type="term" value="P:rRNA processing"/>
    <property type="evidence" value="ECO:0007669"/>
    <property type="project" value="UniProtKB-KW"/>
</dbReference>
<dbReference type="GeneID" id="19404959"/>
<dbReference type="InterPro" id="IPR013520">
    <property type="entry name" value="Ribonucl_H"/>
</dbReference>
<organism evidence="7 8">
    <name type="scientific">Exserohilum turcicum (strain 28A)</name>
    <name type="common">Northern leaf blight fungus</name>
    <name type="synonym">Setosphaeria turcica</name>
    <dbReference type="NCBI Taxonomy" id="671987"/>
    <lineage>
        <taxon>Eukaryota</taxon>
        <taxon>Fungi</taxon>
        <taxon>Dikarya</taxon>
        <taxon>Ascomycota</taxon>
        <taxon>Pezizomycotina</taxon>
        <taxon>Dothideomycetes</taxon>
        <taxon>Pleosporomycetidae</taxon>
        <taxon>Pleosporales</taxon>
        <taxon>Pleosporineae</taxon>
        <taxon>Pleosporaceae</taxon>
        <taxon>Exserohilum</taxon>
    </lineage>
</organism>
<dbReference type="PANTHER" id="PTHR12801:SF45">
    <property type="entry name" value="RNA EXONUCLEASE 4"/>
    <property type="match status" value="1"/>
</dbReference>